<dbReference type="GO" id="GO:0016887">
    <property type="term" value="F:ATP hydrolysis activity"/>
    <property type="evidence" value="ECO:0007669"/>
    <property type="project" value="InterPro"/>
</dbReference>
<keyword evidence="10" id="KW-0067">ATP-binding</keyword>
<dbReference type="Pfam" id="PF17760">
    <property type="entry name" value="UvrA_inter"/>
    <property type="match status" value="1"/>
</dbReference>
<dbReference type="FunFam" id="1.20.1580.10:FF:000002">
    <property type="entry name" value="UvrABC system protein A"/>
    <property type="match status" value="1"/>
</dbReference>
<dbReference type="PANTHER" id="PTHR43152">
    <property type="entry name" value="UVRABC SYSTEM PROTEIN A"/>
    <property type="match status" value="1"/>
</dbReference>
<keyword evidence="9" id="KW-0862">Zinc</keyword>
<evidence type="ECO:0000256" key="6">
    <source>
        <dbReference type="ARBA" id="ARBA00022763"/>
    </source>
</evidence>
<dbReference type="PROSITE" id="PS00211">
    <property type="entry name" value="ABC_TRANSPORTER_1"/>
    <property type="match status" value="2"/>
</dbReference>
<evidence type="ECO:0000256" key="2">
    <source>
        <dbReference type="ARBA" id="ARBA00022490"/>
    </source>
</evidence>
<keyword evidence="12" id="KW-0238">DNA-binding</keyword>
<dbReference type="OrthoDB" id="9809851at2"/>
<protein>
    <recommendedName>
        <fullName evidence="15">UvrABC system protein A</fullName>
    </recommendedName>
    <alternativeName>
        <fullName evidence="16">Excinuclease ABC subunit A</fullName>
    </alternativeName>
</protein>
<dbReference type="CDD" id="cd03271">
    <property type="entry name" value="ABC_UvrA_II"/>
    <property type="match status" value="1"/>
</dbReference>
<evidence type="ECO:0000256" key="3">
    <source>
        <dbReference type="ARBA" id="ARBA00022723"/>
    </source>
</evidence>
<dbReference type="PROSITE" id="PS50893">
    <property type="entry name" value="ABC_TRANSPORTER_2"/>
    <property type="match status" value="1"/>
</dbReference>
<dbReference type="InterPro" id="IPR041102">
    <property type="entry name" value="UvrA_inter"/>
</dbReference>
<evidence type="ECO:0000256" key="9">
    <source>
        <dbReference type="ARBA" id="ARBA00022833"/>
    </source>
</evidence>
<dbReference type="NCBIfam" id="TIGR00630">
    <property type="entry name" value="uvra"/>
    <property type="match status" value="1"/>
</dbReference>
<proteinExistence type="inferred from homology"/>
<evidence type="ECO:0000256" key="8">
    <source>
        <dbReference type="ARBA" id="ARBA00022771"/>
    </source>
</evidence>
<feature type="domain" description="ABC transporter" evidence="17">
    <location>
        <begin position="498"/>
        <end position="829"/>
    </location>
</feature>
<evidence type="ECO:0000256" key="10">
    <source>
        <dbReference type="ARBA" id="ARBA00022840"/>
    </source>
</evidence>
<dbReference type="GO" id="GO:0009380">
    <property type="term" value="C:excinuclease repair complex"/>
    <property type="evidence" value="ECO:0007669"/>
    <property type="project" value="InterPro"/>
</dbReference>
<keyword evidence="13" id="KW-0234">DNA repair</keyword>
<dbReference type="InterPro" id="IPR004602">
    <property type="entry name" value="UvrA"/>
</dbReference>
<keyword evidence="7" id="KW-0228">DNA excision</keyword>
<dbReference type="GO" id="GO:0003677">
    <property type="term" value="F:DNA binding"/>
    <property type="evidence" value="ECO:0007669"/>
    <property type="project" value="UniProtKB-KW"/>
</dbReference>
<evidence type="ECO:0000259" key="17">
    <source>
        <dbReference type="PROSITE" id="PS50893"/>
    </source>
</evidence>
<evidence type="ECO:0000256" key="14">
    <source>
        <dbReference type="ARBA" id="ARBA00038000"/>
    </source>
</evidence>
<dbReference type="SUPFAM" id="SSF52540">
    <property type="entry name" value="P-loop containing nucleoside triphosphate hydrolases"/>
    <property type="match status" value="2"/>
</dbReference>
<name>A0A2U3QG74_9BACT</name>
<keyword evidence="5" id="KW-0547">Nucleotide-binding</keyword>
<dbReference type="GO" id="GO:0008270">
    <property type="term" value="F:zinc ion binding"/>
    <property type="evidence" value="ECO:0007669"/>
    <property type="project" value="UniProtKB-KW"/>
</dbReference>
<dbReference type="AlphaFoldDB" id="A0A2U3QG74"/>
<reference evidence="19" key="1">
    <citation type="submission" date="2018-03" db="EMBL/GenBank/DDBJ databases">
        <authorList>
            <person name="Zecchin S."/>
        </authorList>
    </citation>
    <scope>NUCLEOTIDE SEQUENCE [LARGE SCALE GENOMIC DNA]</scope>
</reference>
<keyword evidence="19" id="KW-1185">Reference proteome</keyword>
<dbReference type="InterPro" id="IPR017871">
    <property type="entry name" value="ABC_transporter-like_CS"/>
</dbReference>
<keyword evidence="3" id="KW-0479">Metal-binding</keyword>
<comment type="similarity">
    <text evidence="14">Belongs to the ABC transporter superfamily. UvrA family.</text>
</comment>
<dbReference type="Proteomes" id="UP000245125">
    <property type="component" value="Unassembled WGS sequence"/>
</dbReference>
<comment type="subcellular location">
    <subcellularLocation>
        <location evidence="1">Cytoplasm</location>
    </subcellularLocation>
</comment>
<keyword evidence="8" id="KW-0863">Zinc-finger</keyword>
<keyword evidence="4" id="KW-0677">Repeat</keyword>
<dbReference type="GO" id="GO:0005737">
    <property type="term" value="C:cytoplasm"/>
    <property type="evidence" value="ECO:0007669"/>
    <property type="project" value="UniProtKB-SubCell"/>
</dbReference>
<dbReference type="GO" id="GO:0005524">
    <property type="term" value="F:ATP binding"/>
    <property type="evidence" value="ECO:0007669"/>
    <property type="project" value="UniProtKB-KW"/>
</dbReference>
<evidence type="ECO:0000256" key="1">
    <source>
        <dbReference type="ARBA" id="ARBA00004496"/>
    </source>
</evidence>
<evidence type="ECO:0000256" key="15">
    <source>
        <dbReference type="ARBA" id="ARBA00039316"/>
    </source>
</evidence>
<dbReference type="GO" id="GO:0004518">
    <property type="term" value="F:nuclease activity"/>
    <property type="evidence" value="ECO:0007669"/>
    <property type="project" value="UniProtKB-KW"/>
</dbReference>
<accession>A0A2U3QG74</accession>
<dbReference type="InterPro" id="IPR003439">
    <property type="entry name" value="ABC_transporter-like_ATP-bd"/>
</dbReference>
<dbReference type="InterPro" id="IPR003593">
    <property type="entry name" value="AAA+_ATPase"/>
</dbReference>
<dbReference type="Gene3D" id="3.40.50.300">
    <property type="entry name" value="P-loop containing nucleotide triphosphate hydrolases"/>
    <property type="match status" value="3"/>
</dbReference>
<evidence type="ECO:0000313" key="18">
    <source>
        <dbReference type="EMBL" id="SPQ00424.1"/>
    </source>
</evidence>
<sequence>MQKFINIKGAREHNLKNIDVSIPRQAITVITGPSGSGKSSLAIDTIYAEGQRRYVESLSAYSRQFLEQLSKPDVDFIEGLSPSIAIDQKTVSRSPRSTLGTITEIYDYLRVLYTRVGKPFCYNCGAEISTQGSGDVMQAILSLPEGTRIQVLAPIVKDRKGNYRKELQEMRNEGFVRARIDNVMADLTQEIILEKKKRHTIEIVIDRLIIKDGIERQLRDAVDTAFKYSDTVVTNLLKEDRDILFSRTTACPRCGISYPEISPRFFSFNSKAGACPTCNGLGFRNISEDAVDLEEQIFCRTCHGFRLRPEALSVKFMGINIGELSRMAVSDVISFLEKLKLTEREGIIASRILKEVRDRLSFLKKVGLGYLTLDRPSLTLSGGEAQRIRLATQMGSSLTGVLYVLDEPSIGLHPRDCTKLLDSLSSIRDADNTIIIVEHDDETIRWADHVIDMGPGAGVRGGWIVAVGTPEQIEKNERSLTGQYLSGSLAIEIPSSRRRPVDFIEIKDASEHNLKHLDVNIPLKLFTCVTGVSGSGKSTLIFDILYRAAEKKLSKGLDVGSPGKYREIAGLEMVDRVISVDQAPIGRTPRSNPATYTGFFSFIRDLFAMLAESKVRGYKTSRFSFNVSGGRCESCKGNGMIKVEMHFLPNVYVECDKCKGRRYNAETLEIRYKGKNIADVLDMTVSEALKFFENIPNIRRRLELLDEIGLGYLRLGQPATTLSGGEAQRIRLSRELGRKASGKTLYIFDEPTTGLHFVDIQKLLDVLNLLVDQGNTVVVIEHNLDIIKSADYIIDLGPEGGEAGGEVVAEGTPDEVADNEASYTGKFLKEKLAMGRLAGVTA</sequence>
<keyword evidence="2" id="KW-0963">Cytoplasm</keyword>
<dbReference type="Gene3D" id="3.30.190.20">
    <property type="match status" value="1"/>
</dbReference>
<evidence type="ECO:0000256" key="12">
    <source>
        <dbReference type="ARBA" id="ARBA00023125"/>
    </source>
</evidence>
<evidence type="ECO:0000256" key="4">
    <source>
        <dbReference type="ARBA" id="ARBA00022737"/>
    </source>
</evidence>
<evidence type="ECO:0000256" key="11">
    <source>
        <dbReference type="ARBA" id="ARBA00022881"/>
    </source>
</evidence>
<evidence type="ECO:0000256" key="5">
    <source>
        <dbReference type="ARBA" id="ARBA00022741"/>
    </source>
</evidence>
<dbReference type="Gene3D" id="1.20.1580.10">
    <property type="entry name" value="ABC transporter ATPase like domain"/>
    <property type="match status" value="3"/>
</dbReference>
<dbReference type="InterPro" id="IPR027417">
    <property type="entry name" value="P-loop_NTPase"/>
</dbReference>
<gene>
    <name evidence="18" type="primary">uvrA</name>
    <name evidence="18" type="ORF">NBG4_230023</name>
</gene>
<dbReference type="PANTHER" id="PTHR43152:SF3">
    <property type="entry name" value="UVRABC SYSTEM PROTEIN A"/>
    <property type="match status" value="1"/>
</dbReference>
<evidence type="ECO:0000256" key="13">
    <source>
        <dbReference type="ARBA" id="ARBA00023204"/>
    </source>
</evidence>
<dbReference type="Gene3D" id="1.10.8.280">
    <property type="entry name" value="ABC transporter ATPase domain-like"/>
    <property type="match status" value="1"/>
</dbReference>
<evidence type="ECO:0000313" key="19">
    <source>
        <dbReference type="Proteomes" id="UP000245125"/>
    </source>
</evidence>
<dbReference type="SMART" id="SM00382">
    <property type="entry name" value="AAA"/>
    <property type="match status" value="2"/>
</dbReference>
<keyword evidence="6" id="KW-0227">DNA damage</keyword>
<dbReference type="EMBL" id="OUUY01000068">
    <property type="protein sequence ID" value="SPQ00424.1"/>
    <property type="molecule type" value="Genomic_DNA"/>
</dbReference>
<keyword evidence="11" id="KW-0267">Excision nuclease</keyword>
<evidence type="ECO:0000256" key="7">
    <source>
        <dbReference type="ARBA" id="ARBA00022769"/>
    </source>
</evidence>
<evidence type="ECO:0000256" key="16">
    <source>
        <dbReference type="ARBA" id="ARBA00042156"/>
    </source>
</evidence>
<organism evidence="18 19">
    <name type="scientific">Candidatus Sulfobium mesophilum</name>
    <dbReference type="NCBI Taxonomy" id="2016548"/>
    <lineage>
        <taxon>Bacteria</taxon>
        <taxon>Pseudomonadati</taxon>
        <taxon>Nitrospirota</taxon>
        <taxon>Nitrospiria</taxon>
        <taxon>Nitrospirales</taxon>
        <taxon>Nitrospiraceae</taxon>
        <taxon>Candidatus Sulfobium</taxon>
    </lineage>
</organism>
<dbReference type="GO" id="GO:0006289">
    <property type="term" value="P:nucleotide-excision repair"/>
    <property type="evidence" value="ECO:0007669"/>
    <property type="project" value="InterPro"/>
</dbReference>